<name>W6Q3A7_PENRF</name>
<evidence type="ECO:0000313" key="1">
    <source>
        <dbReference type="EMBL" id="CDM30770.1"/>
    </source>
</evidence>
<sequence>MSFDESFLSPRDLLTNSKTFCCDGPSFFKLQQATQATQNLPYNDSGLDYRVPFTEQGRQELYVDLLIPVMEHFYTITSQSMNLEGGYRSVGDICDYILKLSATAKEDYDEIFNDLGRLYDDESDNESLRAEVQAKIKDRLDKVNGLSKQCTSTTDNLVAAIGNVTEGQKLVKQVGEELGRQDTIDRLRKCHEGDINGQEGFESDCRALDILNAMRFNRESSQTRTCKMTQVPRWQTCSSLSYALGAAYNIFNDLTALTEYITENTEPGPGPLLNLKENELLEMWSDLAVEVQKFKESYQWLRYGVYGSD</sequence>
<protein>
    <submittedName>
        <fullName evidence="1">Genomic scaffold, ProqFM164S02</fullName>
    </submittedName>
</protein>
<gene>
    <name evidence="1" type="ORF">PROQFM164_S02g000920</name>
</gene>
<dbReference type="EMBL" id="HG792016">
    <property type="protein sequence ID" value="CDM30770.1"/>
    <property type="molecule type" value="Genomic_DNA"/>
</dbReference>
<proteinExistence type="predicted"/>
<accession>W6Q3A7</accession>
<dbReference type="Proteomes" id="UP000030686">
    <property type="component" value="Unassembled WGS sequence"/>
</dbReference>
<dbReference type="OrthoDB" id="4427207at2759"/>
<dbReference type="OMA" id="HFYHGRS"/>
<keyword evidence="2" id="KW-1185">Reference proteome</keyword>
<organism evidence="1 2">
    <name type="scientific">Penicillium roqueforti (strain FM164)</name>
    <dbReference type="NCBI Taxonomy" id="1365484"/>
    <lineage>
        <taxon>Eukaryota</taxon>
        <taxon>Fungi</taxon>
        <taxon>Dikarya</taxon>
        <taxon>Ascomycota</taxon>
        <taxon>Pezizomycotina</taxon>
        <taxon>Eurotiomycetes</taxon>
        <taxon>Eurotiomycetidae</taxon>
        <taxon>Eurotiales</taxon>
        <taxon>Aspergillaceae</taxon>
        <taxon>Penicillium</taxon>
    </lineage>
</organism>
<evidence type="ECO:0000313" key="2">
    <source>
        <dbReference type="Proteomes" id="UP000030686"/>
    </source>
</evidence>
<reference evidence="1" key="1">
    <citation type="journal article" date="2014" name="Nat. Commun.">
        <title>Multiple recent horizontal transfers of a large genomic region in cheese making fungi.</title>
        <authorList>
            <person name="Cheeseman K."/>
            <person name="Ropars J."/>
            <person name="Renault P."/>
            <person name="Dupont J."/>
            <person name="Gouzy J."/>
            <person name="Branca A."/>
            <person name="Abraham A.L."/>
            <person name="Ceppi M."/>
            <person name="Conseiller E."/>
            <person name="Debuchy R."/>
            <person name="Malagnac F."/>
            <person name="Goarin A."/>
            <person name="Silar P."/>
            <person name="Lacoste S."/>
            <person name="Sallet E."/>
            <person name="Bensimon A."/>
            <person name="Giraud T."/>
            <person name="Brygoo Y."/>
        </authorList>
    </citation>
    <scope>NUCLEOTIDE SEQUENCE [LARGE SCALE GENOMIC DNA]</scope>
    <source>
        <strain evidence="1">FM164</strain>
    </source>
</reference>
<dbReference type="AlphaFoldDB" id="W6Q3A7"/>